<keyword evidence="2" id="KW-1185">Reference proteome</keyword>
<comment type="caution">
    <text evidence="1">The sequence shown here is derived from an EMBL/GenBank/DDBJ whole genome shotgun (WGS) entry which is preliminary data.</text>
</comment>
<organism evidence="1 2">
    <name type="scientific">Niastella yeongjuensis</name>
    <dbReference type="NCBI Taxonomy" id="354355"/>
    <lineage>
        <taxon>Bacteria</taxon>
        <taxon>Pseudomonadati</taxon>
        <taxon>Bacteroidota</taxon>
        <taxon>Chitinophagia</taxon>
        <taxon>Chitinophagales</taxon>
        <taxon>Chitinophagaceae</taxon>
        <taxon>Niastella</taxon>
    </lineage>
</organism>
<dbReference type="AlphaFoldDB" id="A0A1V9E9J3"/>
<accession>A0A1V9E9J3</accession>
<dbReference type="Gene3D" id="2.60.120.560">
    <property type="entry name" value="Exo-inulinase, domain 1"/>
    <property type="match status" value="1"/>
</dbReference>
<evidence type="ECO:0000313" key="1">
    <source>
        <dbReference type="EMBL" id="OQP42776.1"/>
    </source>
</evidence>
<gene>
    <name evidence="1" type="ORF">A4H97_11470</name>
</gene>
<proteinExistence type="predicted"/>
<protein>
    <recommendedName>
        <fullName evidence="3">3-keto-disaccharide hydrolase domain-containing protein</fullName>
    </recommendedName>
</protein>
<dbReference type="EMBL" id="LVXG01000056">
    <property type="protein sequence ID" value="OQP42776.1"/>
    <property type="molecule type" value="Genomic_DNA"/>
</dbReference>
<dbReference type="OrthoDB" id="2634655at2"/>
<dbReference type="STRING" id="354355.SAMN05660816_02962"/>
<evidence type="ECO:0008006" key="3">
    <source>
        <dbReference type="Google" id="ProtNLM"/>
    </source>
</evidence>
<reference evidence="2" key="1">
    <citation type="submission" date="2016-04" db="EMBL/GenBank/DDBJ databases">
        <authorList>
            <person name="Chen L."/>
            <person name="Zhuang W."/>
            <person name="Wang G."/>
        </authorList>
    </citation>
    <scope>NUCLEOTIDE SEQUENCE [LARGE SCALE GENOMIC DNA]</scope>
    <source>
        <strain evidence="2">17621</strain>
    </source>
</reference>
<evidence type="ECO:0000313" key="2">
    <source>
        <dbReference type="Proteomes" id="UP000192610"/>
    </source>
</evidence>
<dbReference type="Proteomes" id="UP000192610">
    <property type="component" value="Unassembled WGS sequence"/>
</dbReference>
<name>A0A1V9E9J3_9BACT</name>
<dbReference type="RefSeq" id="WP_081203190.1">
    <property type="nucleotide sequence ID" value="NZ_FOCZ01000005.1"/>
</dbReference>
<sequence>MKKNHLLIGVTLFLQGWHASGQAVSIPFTSNRWNMKDAQASVETYLGKECLLLKSGTVYLNDLQLQDGIIEADLSFPQQRGFPGFIFRMQDLVNGENFYVRPHQSGNPDATQYTPVFNNNAGWQLYHGEGYSKAYSFRFDQWHHVKIDVHGRQAEIYLDDMQQPLTKVTELKRDPKAGSFAVYSGGITARFANVQYTIKTPIIQAAMPVPANGTDGLITQWQISNQVNNQLFENKKQLTPEIKSALTFTTQTSEPSGTINLDKFTNPKDTNKVMVARVTIESETEQVKAIAFGFSDFVTVYLNDKALYAGRDAFMSRDYRFLGTIGYFDMVYLPLKKGKNELWFVLSEIFGGWGVKAKLENMEKISLR</sequence>